<dbReference type="PANTHER" id="PTHR37534">
    <property type="entry name" value="TRANSCRIPTIONAL ACTIVATOR PROTEIN UGA3"/>
    <property type="match status" value="1"/>
</dbReference>
<dbReference type="InterPro" id="IPR021858">
    <property type="entry name" value="Fun_TF"/>
</dbReference>
<reference evidence="3" key="1">
    <citation type="journal article" date="2021" name="Open Biol.">
        <title>Shared evolutionary footprints suggest mitochondrial oxidative damage underlies multiple complex I losses in fungi.</title>
        <authorList>
            <person name="Schikora-Tamarit M.A."/>
            <person name="Marcet-Houben M."/>
            <person name="Nosek J."/>
            <person name="Gabaldon T."/>
        </authorList>
    </citation>
    <scope>NUCLEOTIDE SEQUENCE</scope>
    <source>
        <strain evidence="3">CBS6075</strain>
    </source>
</reference>
<dbReference type="GO" id="GO:0045944">
    <property type="term" value="P:positive regulation of transcription by RNA polymerase II"/>
    <property type="evidence" value="ECO:0007669"/>
    <property type="project" value="TreeGrafter"/>
</dbReference>
<sequence length="647" mass="74483">MNCVKANRECDYSIKLIWGGRPYKKPRTEKLNPVAGLSRKILEQEPKPLEQKKRFKKIAFQTAKPIPEIKTEEPETFSISLEEPGFVGKPIPQADNIHENIQTVSNVLDSMYDMPTKPSQILEDFSSYIPEPMPSGLDLTDLADEYSEDLLKLEASQPATQSNLTAIPFLNERRRSPRWSKWDDLDDESDQLTSRELSNFSVHSQTNSESSASETIEMIPRGILPLPDLLLNVPTYYESFQFFFSSTTQLFMPFGNNTELYNPFTSVLPQLAFANDGLLSVTIAYGLAHKSYLASQEEPTETLEQLLSRSLGELLQLLQNKDTSTSDLTLTLVLLISSFMVFTFKRNWEVHWKGAKQILLLRGYKKPFDKLLKDSQRVEASQIDSEIKKSKLIFFLLRWFAYLDVLSNLSSPIEPSAQEYEEFANQQNIPKNDRYLSADIDYEFETTSYSESLMLDESRCNVDYFLGFNIKYLSLYKKTIQLIKETNMREKLEPGSRISSQVVDRALQEVLRFQELSRKVTAGEDPTIAFDRVFALLGLNQIYRRVLKIPKSSPLIQDMCNETIQVINAYLLDDAPNQISVFLPIFVSGCDSQDESIRAQYLERMKKIAFTGSLSAKVAMVFMEKCWSEDLDWWHVMEKEEKKYIFF</sequence>
<name>A0A9P8T4P2_9ASCO</name>
<evidence type="ECO:0000256" key="1">
    <source>
        <dbReference type="ARBA" id="ARBA00004123"/>
    </source>
</evidence>
<evidence type="ECO:0000256" key="2">
    <source>
        <dbReference type="ARBA" id="ARBA00023242"/>
    </source>
</evidence>
<proteinExistence type="predicted"/>
<dbReference type="RefSeq" id="XP_046061372.1">
    <property type="nucleotide sequence ID" value="XM_046205426.1"/>
</dbReference>
<keyword evidence="4" id="KW-1185">Reference proteome</keyword>
<dbReference type="AlphaFoldDB" id="A0A9P8T4P2"/>
<protein>
    <submittedName>
        <fullName evidence="3">Uncharacterized protein</fullName>
    </submittedName>
</protein>
<dbReference type="Proteomes" id="UP000769157">
    <property type="component" value="Unassembled WGS sequence"/>
</dbReference>
<dbReference type="GO" id="GO:0003700">
    <property type="term" value="F:DNA-binding transcription factor activity"/>
    <property type="evidence" value="ECO:0007669"/>
    <property type="project" value="TreeGrafter"/>
</dbReference>
<dbReference type="PANTHER" id="PTHR37534:SF43">
    <property type="entry name" value="FINGER DOMAIN PROTEIN, PUTATIVE (AFU_ORTHOLOGUE AFUA_1G01850)-RELATED"/>
    <property type="match status" value="1"/>
</dbReference>
<organism evidence="3 4">
    <name type="scientific">Ogataea philodendri</name>
    <dbReference type="NCBI Taxonomy" id="1378263"/>
    <lineage>
        <taxon>Eukaryota</taxon>
        <taxon>Fungi</taxon>
        <taxon>Dikarya</taxon>
        <taxon>Ascomycota</taxon>
        <taxon>Saccharomycotina</taxon>
        <taxon>Pichiomycetes</taxon>
        <taxon>Pichiales</taxon>
        <taxon>Pichiaceae</taxon>
        <taxon>Ogataea</taxon>
    </lineage>
</organism>
<evidence type="ECO:0000313" key="3">
    <source>
        <dbReference type="EMBL" id="KAH3666168.1"/>
    </source>
</evidence>
<comment type="subcellular location">
    <subcellularLocation>
        <location evidence="1">Nucleus</location>
    </subcellularLocation>
</comment>
<dbReference type="GeneID" id="70236322"/>
<keyword evidence="2" id="KW-0539">Nucleus</keyword>
<gene>
    <name evidence="3" type="ORF">OGAPHI_004357</name>
</gene>
<dbReference type="GO" id="GO:0005634">
    <property type="term" value="C:nucleus"/>
    <property type="evidence" value="ECO:0007669"/>
    <property type="project" value="UniProtKB-SubCell"/>
</dbReference>
<reference evidence="3" key="2">
    <citation type="submission" date="2021-01" db="EMBL/GenBank/DDBJ databases">
        <authorList>
            <person name="Schikora-Tamarit M.A."/>
        </authorList>
    </citation>
    <scope>NUCLEOTIDE SEQUENCE</scope>
    <source>
        <strain evidence="3">CBS6075</strain>
    </source>
</reference>
<comment type="caution">
    <text evidence="3">The sequence shown here is derived from an EMBL/GenBank/DDBJ whole genome shotgun (WGS) entry which is preliminary data.</text>
</comment>
<accession>A0A9P8T4P2</accession>
<dbReference type="Pfam" id="PF11951">
    <property type="entry name" value="Fungal_trans_2"/>
    <property type="match status" value="1"/>
</dbReference>
<evidence type="ECO:0000313" key="4">
    <source>
        <dbReference type="Proteomes" id="UP000769157"/>
    </source>
</evidence>
<dbReference type="EMBL" id="JAEUBE010000295">
    <property type="protein sequence ID" value="KAH3666168.1"/>
    <property type="molecule type" value="Genomic_DNA"/>
</dbReference>
<dbReference type="GO" id="GO:0000976">
    <property type="term" value="F:transcription cis-regulatory region binding"/>
    <property type="evidence" value="ECO:0007669"/>
    <property type="project" value="TreeGrafter"/>
</dbReference>
<dbReference type="OrthoDB" id="5229455at2759"/>